<gene>
    <name evidence="5" type="ORF">SPARVUS_LOCUS228187</name>
</gene>
<feature type="non-terminal residue" evidence="5">
    <location>
        <position position="361"/>
    </location>
</feature>
<evidence type="ECO:0000256" key="4">
    <source>
        <dbReference type="SAM" id="SignalP"/>
    </source>
</evidence>
<accession>A0ABN9A9Z5</accession>
<reference evidence="5" key="1">
    <citation type="submission" date="2023-05" db="EMBL/GenBank/DDBJ databases">
        <authorList>
            <person name="Stuckert A."/>
        </authorList>
    </citation>
    <scope>NUCLEOTIDE SEQUENCE</scope>
</reference>
<name>A0ABN9A9Z5_9NEOB</name>
<comment type="subcellular location">
    <subcellularLocation>
        <location evidence="1">Cytoplasm</location>
    </subcellularLocation>
</comment>
<evidence type="ECO:0000256" key="1">
    <source>
        <dbReference type="ARBA" id="ARBA00004496"/>
    </source>
</evidence>
<comment type="caution">
    <text evidence="5">The sequence shown here is derived from an EMBL/GenBank/DDBJ whole genome shotgun (WGS) entry which is preliminary data.</text>
</comment>
<feature type="chain" id="PRO_5045705568" evidence="4">
    <location>
        <begin position="24"/>
        <end position="361"/>
    </location>
</feature>
<dbReference type="PANTHER" id="PTHR16290:SF4">
    <property type="entry name" value="MRNA-DECAPPING ENZYME 1A"/>
    <property type="match status" value="1"/>
</dbReference>
<feature type="region of interest" description="Disordered" evidence="3">
    <location>
        <begin position="287"/>
        <end position="323"/>
    </location>
</feature>
<feature type="region of interest" description="Disordered" evidence="3">
    <location>
        <begin position="335"/>
        <end position="361"/>
    </location>
</feature>
<keyword evidence="2" id="KW-0963">Cytoplasm</keyword>
<dbReference type="Proteomes" id="UP001162483">
    <property type="component" value="Unassembled WGS sequence"/>
</dbReference>
<dbReference type="InterPro" id="IPR010334">
    <property type="entry name" value="Dcp1"/>
</dbReference>
<keyword evidence="6" id="KW-1185">Reference proteome</keyword>
<feature type="signal peptide" evidence="4">
    <location>
        <begin position="1"/>
        <end position="23"/>
    </location>
</feature>
<feature type="compositionally biased region" description="Polar residues" evidence="3">
    <location>
        <begin position="289"/>
        <end position="316"/>
    </location>
</feature>
<evidence type="ECO:0000313" key="5">
    <source>
        <dbReference type="EMBL" id="CAI9532498.1"/>
    </source>
</evidence>
<dbReference type="EMBL" id="CATNWA010000061">
    <property type="protein sequence ID" value="CAI9532498.1"/>
    <property type="molecule type" value="Genomic_DNA"/>
</dbReference>
<sequence>MFFLSLSLLVSIYSIWFYDQHDCQRIAKLMTQVVQQETERAKNLKSPINGCRSQPIDILEMLSKAKNEYEKGQGNDISASFSTMKSSPLVKADSFEIAEHGSSAPQEKAFQTVQKHLTVEELFGTSMAKDPPVLAYTNLEVGEPFLPDLGEHNTILQPTTIQPVVVKAESRSFNCSASDFSHPNCLPPSFISKGPVTSVDSQKLSTFPVCISPSLGSSSEVLSTSVSHGPSIALVNRMSPLMSQLVSDVVNAPHGQPLIPPLVPIRSSSFSSSSHPSMDLLHKLKLTPQPDSLPSQPISKTTIAPKFSSNASQLATPESFKESSLKALSSGPLLIPSLQNSHEKKDPESFAQPLGVSKVVA</sequence>
<proteinExistence type="predicted"/>
<keyword evidence="4" id="KW-0732">Signal</keyword>
<organism evidence="5 6">
    <name type="scientific">Staurois parvus</name>
    <dbReference type="NCBI Taxonomy" id="386267"/>
    <lineage>
        <taxon>Eukaryota</taxon>
        <taxon>Metazoa</taxon>
        <taxon>Chordata</taxon>
        <taxon>Craniata</taxon>
        <taxon>Vertebrata</taxon>
        <taxon>Euteleostomi</taxon>
        <taxon>Amphibia</taxon>
        <taxon>Batrachia</taxon>
        <taxon>Anura</taxon>
        <taxon>Neobatrachia</taxon>
        <taxon>Ranoidea</taxon>
        <taxon>Ranidae</taxon>
        <taxon>Staurois</taxon>
    </lineage>
</organism>
<evidence type="ECO:0000256" key="3">
    <source>
        <dbReference type="SAM" id="MobiDB-lite"/>
    </source>
</evidence>
<protein>
    <submittedName>
        <fullName evidence="5">Uncharacterized protein</fullName>
    </submittedName>
</protein>
<evidence type="ECO:0000313" key="6">
    <source>
        <dbReference type="Proteomes" id="UP001162483"/>
    </source>
</evidence>
<evidence type="ECO:0000256" key="2">
    <source>
        <dbReference type="ARBA" id="ARBA00022490"/>
    </source>
</evidence>
<dbReference type="PANTHER" id="PTHR16290">
    <property type="entry name" value="TRANSCRIPTION FACTOR SMIF DECAPPING ENZYME DCP1"/>
    <property type="match status" value="1"/>
</dbReference>